<comment type="subcellular location">
    <subcellularLocation>
        <location evidence="1">Cytoplasm</location>
        <location evidence="1">Cytosol</location>
    </subcellularLocation>
</comment>
<keyword evidence="6" id="KW-0966">Cell projection</keyword>
<comment type="caution">
    <text evidence="6">The sequence shown here is derived from an EMBL/GenBank/DDBJ whole genome shotgun (WGS) entry which is preliminary data.</text>
</comment>
<dbReference type="Pfam" id="PF05400">
    <property type="entry name" value="FliT"/>
    <property type="match status" value="1"/>
</dbReference>
<evidence type="ECO:0000256" key="3">
    <source>
        <dbReference type="ARBA" id="ARBA00022795"/>
    </source>
</evidence>
<protein>
    <recommendedName>
        <fullName evidence="5">Flagellar protein FliT</fullName>
    </recommendedName>
</protein>
<evidence type="ECO:0000313" key="6">
    <source>
        <dbReference type="EMBL" id="RIY39971.1"/>
    </source>
</evidence>
<dbReference type="OrthoDB" id="8687480at2"/>
<keyword evidence="4" id="KW-0143">Chaperone</keyword>
<reference evidence="6 7" key="1">
    <citation type="submission" date="2017-08" db="EMBL/GenBank/DDBJ databases">
        <title>Pusillimonas indicus sp. nov., a member of the family Alcaligenaceae isolated from surface seawater.</title>
        <authorList>
            <person name="Li J."/>
        </authorList>
    </citation>
    <scope>NUCLEOTIDE SEQUENCE [LARGE SCALE GENOMIC DNA]</scope>
    <source>
        <strain evidence="6 7">L52-1-41</strain>
    </source>
</reference>
<sequence length="111" mass="12796">MSRSKSILNQYKIIANLSGKMVQLARDNQWDEVVATSREYSEAVQELRQYEPLDDHDRLARKPLLQKILRDDAEIRDLAAPELARLGSLLGNMKRHQNVLQTYLAPPKSRP</sequence>
<dbReference type="InterPro" id="IPR008622">
    <property type="entry name" value="FliT"/>
</dbReference>
<keyword evidence="6" id="KW-0969">Cilium</keyword>
<organism evidence="6 7">
    <name type="scientific">Neopusillimonas maritima</name>
    <dbReference type="NCBI Taxonomy" id="2026239"/>
    <lineage>
        <taxon>Bacteria</taxon>
        <taxon>Pseudomonadati</taxon>
        <taxon>Pseudomonadota</taxon>
        <taxon>Betaproteobacteria</taxon>
        <taxon>Burkholderiales</taxon>
        <taxon>Alcaligenaceae</taxon>
        <taxon>Neopusillimonas</taxon>
    </lineage>
</organism>
<evidence type="ECO:0000256" key="4">
    <source>
        <dbReference type="ARBA" id="ARBA00023186"/>
    </source>
</evidence>
<dbReference type="RefSeq" id="WP_114420144.1">
    <property type="nucleotide sequence ID" value="NZ_NQYH01000012.1"/>
</dbReference>
<dbReference type="EMBL" id="NQYH01000012">
    <property type="protein sequence ID" value="RIY39971.1"/>
    <property type="molecule type" value="Genomic_DNA"/>
</dbReference>
<dbReference type="GO" id="GO:0044781">
    <property type="term" value="P:bacterial-type flagellum organization"/>
    <property type="evidence" value="ECO:0007669"/>
    <property type="project" value="UniProtKB-KW"/>
</dbReference>
<keyword evidence="3" id="KW-1005">Bacterial flagellum biogenesis</keyword>
<evidence type="ECO:0000256" key="2">
    <source>
        <dbReference type="ARBA" id="ARBA00022490"/>
    </source>
</evidence>
<proteinExistence type="predicted"/>
<dbReference type="Proteomes" id="UP000266206">
    <property type="component" value="Unassembled WGS sequence"/>
</dbReference>
<evidence type="ECO:0000256" key="1">
    <source>
        <dbReference type="ARBA" id="ARBA00004514"/>
    </source>
</evidence>
<keyword evidence="2" id="KW-0963">Cytoplasm</keyword>
<dbReference type="Gene3D" id="1.20.58.380">
    <property type="entry name" value="Flagellar protein flit"/>
    <property type="match status" value="1"/>
</dbReference>
<evidence type="ECO:0000256" key="5">
    <source>
        <dbReference type="ARBA" id="ARBA00093797"/>
    </source>
</evidence>
<evidence type="ECO:0000313" key="7">
    <source>
        <dbReference type="Proteomes" id="UP000266206"/>
    </source>
</evidence>
<name>A0A3A1YR34_9BURK</name>
<dbReference type="AlphaFoldDB" id="A0A3A1YR34"/>
<keyword evidence="6" id="KW-0282">Flagellum</keyword>
<gene>
    <name evidence="6" type="ORF">CJP73_12585</name>
</gene>
<accession>A0A3A1YR34</accession>